<name>A0A8J6H900_TENMO</name>
<protein>
    <submittedName>
        <fullName evidence="2">Uncharacterized protein</fullName>
    </submittedName>
</protein>
<gene>
    <name evidence="2" type="ORF">GEV33_012472</name>
</gene>
<reference evidence="2" key="1">
    <citation type="journal article" date="2020" name="J Insects Food Feed">
        <title>The yellow mealworm (Tenebrio molitor) genome: a resource for the emerging insects as food and feed industry.</title>
        <authorList>
            <person name="Eriksson T."/>
            <person name="Andere A."/>
            <person name="Kelstrup H."/>
            <person name="Emery V."/>
            <person name="Picard C."/>
        </authorList>
    </citation>
    <scope>NUCLEOTIDE SEQUENCE</scope>
    <source>
        <strain evidence="2">Stoneville</strain>
        <tissue evidence="2">Whole head</tissue>
    </source>
</reference>
<evidence type="ECO:0000313" key="2">
    <source>
        <dbReference type="EMBL" id="KAH0810319.1"/>
    </source>
</evidence>
<feature type="region of interest" description="Disordered" evidence="1">
    <location>
        <begin position="299"/>
        <end position="319"/>
    </location>
</feature>
<accession>A0A8J6H900</accession>
<evidence type="ECO:0000313" key="3">
    <source>
        <dbReference type="Proteomes" id="UP000719412"/>
    </source>
</evidence>
<dbReference type="EMBL" id="JABDTM020027565">
    <property type="protein sequence ID" value="KAH0810319.1"/>
    <property type="molecule type" value="Genomic_DNA"/>
</dbReference>
<dbReference type="AlphaFoldDB" id="A0A8J6H900"/>
<reference evidence="2" key="2">
    <citation type="submission" date="2021-08" db="EMBL/GenBank/DDBJ databases">
        <authorList>
            <person name="Eriksson T."/>
        </authorList>
    </citation>
    <scope>NUCLEOTIDE SEQUENCE</scope>
    <source>
        <strain evidence="2">Stoneville</strain>
        <tissue evidence="2">Whole head</tissue>
    </source>
</reference>
<sequence length="379" mass="40065">MFVPILRYVTDLGHLHGKIRRTGLPWRALKKLDNYLPKVDDLPKFHYSTFGENTNSDDDLLNVIEFRSSHKENPRTFSDVVDFVKEGASAGMDLLKDIRNMFLSTLKPETTTTEQETTTVPYETTTEAESTTQILNEKYQLDPVFLDDDGNSIMNRTTRQKESEEEEDDIDVNGGNKDKENQESGEEEDEEEPDMITGLISAFLGGLSRPDGSVDVEAITGLLGSLSTQNPDGSYDFNGLTELLMSFFGGGGEDGGGSDFGAFLGGILGAFIKGVANPPGAKGTGIFVGNLLTGILPALSGPAPTEEGEPQKPQPPLDSGGFLGGLLSSIFGSSGNLSAGGSSGGDSGAGGGGGGSKFSLFKAIFSMITSVFSSSSAAH</sequence>
<keyword evidence="3" id="KW-1185">Reference proteome</keyword>
<feature type="compositionally biased region" description="Acidic residues" evidence="1">
    <location>
        <begin position="183"/>
        <end position="194"/>
    </location>
</feature>
<feature type="region of interest" description="Disordered" evidence="1">
    <location>
        <begin position="145"/>
        <end position="194"/>
    </location>
</feature>
<comment type="caution">
    <text evidence="2">The sequence shown here is derived from an EMBL/GenBank/DDBJ whole genome shotgun (WGS) entry which is preliminary data.</text>
</comment>
<organism evidence="2 3">
    <name type="scientific">Tenebrio molitor</name>
    <name type="common">Yellow mealworm beetle</name>
    <dbReference type="NCBI Taxonomy" id="7067"/>
    <lineage>
        <taxon>Eukaryota</taxon>
        <taxon>Metazoa</taxon>
        <taxon>Ecdysozoa</taxon>
        <taxon>Arthropoda</taxon>
        <taxon>Hexapoda</taxon>
        <taxon>Insecta</taxon>
        <taxon>Pterygota</taxon>
        <taxon>Neoptera</taxon>
        <taxon>Endopterygota</taxon>
        <taxon>Coleoptera</taxon>
        <taxon>Polyphaga</taxon>
        <taxon>Cucujiformia</taxon>
        <taxon>Tenebrionidae</taxon>
        <taxon>Tenebrio</taxon>
    </lineage>
</organism>
<evidence type="ECO:0000256" key="1">
    <source>
        <dbReference type="SAM" id="MobiDB-lite"/>
    </source>
</evidence>
<dbReference type="Proteomes" id="UP000719412">
    <property type="component" value="Unassembled WGS sequence"/>
</dbReference>
<proteinExistence type="predicted"/>